<name>A0A0F9V037_9ZZZZ</name>
<evidence type="ECO:0000256" key="1">
    <source>
        <dbReference type="SAM" id="MobiDB-lite"/>
    </source>
</evidence>
<gene>
    <name evidence="2" type="ORF">LCGC14_0146970</name>
</gene>
<organism evidence="2">
    <name type="scientific">marine sediment metagenome</name>
    <dbReference type="NCBI Taxonomy" id="412755"/>
    <lineage>
        <taxon>unclassified sequences</taxon>
        <taxon>metagenomes</taxon>
        <taxon>ecological metagenomes</taxon>
    </lineage>
</organism>
<sequence>MSTFLDSLYPDGEGQDQEDNDMTKLAQSILAFDDSESTDVDTDNPLELADAVLDKVASSENPEDFAKYAEADMAGRVMAHSFVQEMTKLDPSLAKMAGFIPEDAEIADYSEGITLEDVVEAEGELVKAASVAEINFATGGITEEDYVKIAEALEGEALEVLNAKAELLGVDPEDLLHKEAAEEKDEKKMSPEEYKAYMAEMKKKKAGKKEGQEKKASAYNLTDSEAIGVVNAFIEAGGDLEVLRKEASLA</sequence>
<proteinExistence type="predicted"/>
<reference evidence="2" key="1">
    <citation type="journal article" date="2015" name="Nature">
        <title>Complex archaea that bridge the gap between prokaryotes and eukaryotes.</title>
        <authorList>
            <person name="Spang A."/>
            <person name="Saw J.H."/>
            <person name="Jorgensen S.L."/>
            <person name="Zaremba-Niedzwiedzka K."/>
            <person name="Martijn J."/>
            <person name="Lind A.E."/>
            <person name="van Eijk R."/>
            <person name="Schleper C."/>
            <person name="Guy L."/>
            <person name="Ettema T.J."/>
        </authorList>
    </citation>
    <scope>NUCLEOTIDE SEQUENCE</scope>
</reference>
<evidence type="ECO:0000313" key="2">
    <source>
        <dbReference type="EMBL" id="KKN98585.1"/>
    </source>
</evidence>
<dbReference type="EMBL" id="LAZR01000051">
    <property type="protein sequence ID" value="KKN98585.1"/>
    <property type="molecule type" value="Genomic_DNA"/>
</dbReference>
<feature type="region of interest" description="Disordered" evidence="1">
    <location>
        <begin position="1"/>
        <end position="20"/>
    </location>
</feature>
<protein>
    <submittedName>
        <fullName evidence="2">Uncharacterized protein</fullName>
    </submittedName>
</protein>
<accession>A0A0F9V037</accession>
<dbReference type="AlphaFoldDB" id="A0A0F9V037"/>
<comment type="caution">
    <text evidence="2">The sequence shown here is derived from an EMBL/GenBank/DDBJ whole genome shotgun (WGS) entry which is preliminary data.</text>
</comment>